<evidence type="ECO:0000313" key="1">
    <source>
        <dbReference type="EMBL" id="KAK7316154.1"/>
    </source>
</evidence>
<protein>
    <submittedName>
        <fullName evidence="1">Uncharacterized protein</fullName>
    </submittedName>
</protein>
<name>A0AAN9KFM9_CANGL</name>
<dbReference type="AlphaFoldDB" id="A0AAN9KFM9"/>
<gene>
    <name evidence="1" type="ORF">VNO77_34933</name>
</gene>
<organism evidence="1 2">
    <name type="scientific">Canavalia gladiata</name>
    <name type="common">Sword bean</name>
    <name type="synonym">Dolichos gladiatus</name>
    <dbReference type="NCBI Taxonomy" id="3824"/>
    <lineage>
        <taxon>Eukaryota</taxon>
        <taxon>Viridiplantae</taxon>
        <taxon>Streptophyta</taxon>
        <taxon>Embryophyta</taxon>
        <taxon>Tracheophyta</taxon>
        <taxon>Spermatophyta</taxon>
        <taxon>Magnoliopsida</taxon>
        <taxon>eudicotyledons</taxon>
        <taxon>Gunneridae</taxon>
        <taxon>Pentapetalae</taxon>
        <taxon>rosids</taxon>
        <taxon>fabids</taxon>
        <taxon>Fabales</taxon>
        <taxon>Fabaceae</taxon>
        <taxon>Papilionoideae</taxon>
        <taxon>50 kb inversion clade</taxon>
        <taxon>NPAAA clade</taxon>
        <taxon>indigoferoid/millettioid clade</taxon>
        <taxon>Phaseoleae</taxon>
        <taxon>Canavalia</taxon>
    </lineage>
</organism>
<comment type="caution">
    <text evidence="1">The sequence shown here is derived from an EMBL/GenBank/DDBJ whole genome shotgun (WGS) entry which is preliminary data.</text>
</comment>
<sequence>MGSSSQLVRSLHRISPPLFSYMDIPGTIRLNGELSPTGALVAPHYRVSNSSPIYRSPVLIPSHNRGTPSSYPTFAPTSSLVLASSPFGVRILLEEGRRSREELRMMTLTFSVFYKKFFVFCFWDILAGNRVRLAGWFSCTTLPNRSSKSREERTQLTLEDTGTITLQLSQQVKNENPPYQEDYPLVKELGITKMVKVLLTARFHVGTPCWLVTCKSQPQSKLSSPFMLRVPKSSKDGRDYARLAKRREEVLPLILLLTTLPRSNEVWLSELPRELRSYSYKSNQGPMFVTSKD</sequence>
<dbReference type="Proteomes" id="UP001367508">
    <property type="component" value="Unassembled WGS sequence"/>
</dbReference>
<evidence type="ECO:0000313" key="2">
    <source>
        <dbReference type="Proteomes" id="UP001367508"/>
    </source>
</evidence>
<dbReference type="EMBL" id="JAYMYQ010000008">
    <property type="protein sequence ID" value="KAK7316154.1"/>
    <property type="molecule type" value="Genomic_DNA"/>
</dbReference>
<keyword evidence="2" id="KW-1185">Reference proteome</keyword>
<reference evidence="1 2" key="1">
    <citation type="submission" date="2024-01" db="EMBL/GenBank/DDBJ databases">
        <title>The genomes of 5 underutilized Papilionoideae crops provide insights into root nodulation and disease resistanc.</title>
        <authorList>
            <person name="Jiang F."/>
        </authorList>
    </citation>
    <scope>NUCLEOTIDE SEQUENCE [LARGE SCALE GENOMIC DNA]</scope>
    <source>
        <strain evidence="1">LVBAO_FW01</strain>
        <tissue evidence="1">Leaves</tissue>
    </source>
</reference>
<proteinExistence type="predicted"/>
<accession>A0AAN9KFM9</accession>